<evidence type="ECO:0000256" key="3">
    <source>
        <dbReference type="ARBA" id="ARBA00022884"/>
    </source>
</evidence>
<dbReference type="NCBIfam" id="TIGR01169">
    <property type="entry name" value="rplA_bact"/>
    <property type="match status" value="1"/>
</dbReference>
<dbReference type="SUPFAM" id="SSF56808">
    <property type="entry name" value="Ribosomal protein L1"/>
    <property type="match status" value="1"/>
</dbReference>
<keyword evidence="2" id="KW-0699">rRNA-binding</keyword>
<evidence type="ECO:0000313" key="7">
    <source>
        <dbReference type="EMBL" id="QDZ19382.1"/>
    </source>
</evidence>
<comment type="similarity">
    <text evidence="1 6">Belongs to the universal ribosomal protein uL1 family.</text>
</comment>
<keyword evidence="8" id="KW-1185">Reference proteome</keyword>
<dbReference type="PANTHER" id="PTHR36427:SF3">
    <property type="entry name" value="LARGE RIBOSOMAL SUBUNIT PROTEIN UL1M"/>
    <property type="match status" value="1"/>
</dbReference>
<keyword evidence="5 6" id="KW-0687">Ribonucleoprotein</keyword>
<dbReference type="GO" id="GO:0006412">
    <property type="term" value="P:translation"/>
    <property type="evidence" value="ECO:0007669"/>
    <property type="project" value="InterPro"/>
</dbReference>
<dbReference type="EMBL" id="CP031035">
    <property type="protein sequence ID" value="QDZ19382.1"/>
    <property type="molecule type" value="Genomic_DNA"/>
</dbReference>
<dbReference type="GO" id="GO:0015934">
    <property type="term" value="C:large ribosomal subunit"/>
    <property type="evidence" value="ECO:0007669"/>
    <property type="project" value="InterPro"/>
</dbReference>
<sequence length="280" mass="29626">MLARLLRLGASRQPTWSLDNVGRTVPASFLLSKADGAVGSVLFATQAGERKDETVPLDQAVSKALAEAKAKFTETLEVHVNLATDPKRSDHIVRGSALLPHGTGKQTKVAVLTDDFDKLEKAKEAGADLAGGEDLIKEIAGGMLDFDKLVATPNMMPKVAKLGRVLGPKGLMPNPKKGTVTDDVVSTITEFKKGRVDFRQDKGAVIHAGLGKVDLDRDALVDNVAAFFSAIMLARPKGVKGSGVQGYIKSVSLCTTMGKSVQVSIPDILNVSVKSRKKAG</sequence>
<dbReference type="OrthoDB" id="1747252at2759"/>
<organism evidence="7 8">
    <name type="scientific">Chloropicon primus</name>
    <dbReference type="NCBI Taxonomy" id="1764295"/>
    <lineage>
        <taxon>Eukaryota</taxon>
        <taxon>Viridiplantae</taxon>
        <taxon>Chlorophyta</taxon>
        <taxon>Chloropicophyceae</taxon>
        <taxon>Chloropicales</taxon>
        <taxon>Chloropicaceae</taxon>
        <taxon>Chloropicon</taxon>
    </lineage>
</organism>
<evidence type="ECO:0000256" key="2">
    <source>
        <dbReference type="ARBA" id="ARBA00022730"/>
    </source>
</evidence>
<dbReference type="AlphaFoldDB" id="A0A5B8MJ58"/>
<dbReference type="InterPro" id="IPR023674">
    <property type="entry name" value="Ribosomal_uL1-like"/>
</dbReference>
<evidence type="ECO:0000256" key="6">
    <source>
        <dbReference type="RuleBase" id="RU000659"/>
    </source>
</evidence>
<proteinExistence type="inferred from homology"/>
<evidence type="ECO:0000256" key="5">
    <source>
        <dbReference type="ARBA" id="ARBA00023274"/>
    </source>
</evidence>
<dbReference type="Gene3D" id="3.30.190.20">
    <property type="match status" value="1"/>
</dbReference>
<dbReference type="HAMAP" id="MF_01318_B">
    <property type="entry name" value="Ribosomal_uL1_B"/>
    <property type="match status" value="1"/>
</dbReference>
<dbReference type="GO" id="GO:0003735">
    <property type="term" value="F:structural constituent of ribosome"/>
    <property type="evidence" value="ECO:0007669"/>
    <property type="project" value="InterPro"/>
</dbReference>
<dbReference type="PANTHER" id="PTHR36427">
    <property type="entry name" value="54S RIBOSOMAL PROTEIN L1, MITOCHONDRIAL"/>
    <property type="match status" value="1"/>
</dbReference>
<protein>
    <recommendedName>
        <fullName evidence="6">Ribosomal protein</fullName>
    </recommendedName>
</protein>
<keyword evidence="3" id="KW-0694">RNA-binding</keyword>
<accession>A0A5B8MJ58</accession>
<dbReference type="PROSITE" id="PS01199">
    <property type="entry name" value="RIBOSOMAL_L1"/>
    <property type="match status" value="1"/>
</dbReference>
<gene>
    <name evidence="7" type="ORF">A3770_02p19000</name>
</gene>
<dbReference type="InterPro" id="IPR028364">
    <property type="entry name" value="Ribosomal_uL1/biogenesis"/>
</dbReference>
<dbReference type="GO" id="GO:0019843">
    <property type="term" value="F:rRNA binding"/>
    <property type="evidence" value="ECO:0007669"/>
    <property type="project" value="UniProtKB-KW"/>
</dbReference>
<dbReference type="InterPro" id="IPR016095">
    <property type="entry name" value="Ribosomal_uL1_3-a/b-sand"/>
</dbReference>
<evidence type="ECO:0000256" key="1">
    <source>
        <dbReference type="ARBA" id="ARBA00010531"/>
    </source>
</evidence>
<evidence type="ECO:0000256" key="4">
    <source>
        <dbReference type="ARBA" id="ARBA00022980"/>
    </source>
</evidence>
<name>A0A5B8MJ58_9CHLO</name>
<dbReference type="Proteomes" id="UP000316726">
    <property type="component" value="Chromosome 2"/>
</dbReference>
<dbReference type="FunFam" id="3.40.50.790:FF:000001">
    <property type="entry name" value="50S ribosomal protein L1"/>
    <property type="match status" value="1"/>
</dbReference>
<dbReference type="InterPro" id="IPR023673">
    <property type="entry name" value="Ribosomal_uL1_CS"/>
</dbReference>
<evidence type="ECO:0000313" key="8">
    <source>
        <dbReference type="Proteomes" id="UP000316726"/>
    </source>
</evidence>
<dbReference type="STRING" id="1764295.A0A5B8MJ58"/>
<keyword evidence="4 6" id="KW-0689">Ribosomal protein</keyword>
<dbReference type="Gene3D" id="3.40.50.790">
    <property type="match status" value="1"/>
</dbReference>
<dbReference type="Pfam" id="PF00687">
    <property type="entry name" value="Ribosomal_L1"/>
    <property type="match status" value="1"/>
</dbReference>
<dbReference type="InterPro" id="IPR005878">
    <property type="entry name" value="Ribosom_uL1_bac-type"/>
</dbReference>
<reference evidence="7 8" key="1">
    <citation type="submission" date="2018-07" db="EMBL/GenBank/DDBJ databases">
        <title>The complete nuclear genome of the prasinophyte Chloropicon primus (CCMP1205).</title>
        <authorList>
            <person name="Pombert J.-F."/>
            <person name="Otis C."/>
            <person name="Turmel M."/>
            <person name="Lemieux C."/>
        </authorList>
    </citation>
    <scope>NUCLEOTIDE SEQUENCE [LARGE SCALE GENOMIC DNA]</scope>
    <source>
        <strain evidence="7 8">CCMP1205</strain>
    </source>
</reference>
<dbReference type="CDD" id="cd00403">
    <property type="entry name" value="Ribosomal_L1"/>
    <property type="match status" value="1"/>
</dbReference>